<name>A0ABS8RJW0_DATST</name>
<organism evidence="2 3">
    <name type="scientific">Datura stramonium</name>
    <name type="common">Jimsonweed</name>
    <name type="synonym">Common thornapple</name>
    <dbReference type="NCBI Taxonomy" id="4076"/>
    <lineage>
        <taxon>Eukaryota</taxon>
        <taxon>Viridiplantae</taxon>
        <taxon>Streptophyta</taxon>
        <taxon>Embryophyta</taxon>
        <taxon>Tracheophyta</taxon>
        <taxon>Spermatophyta</taxon>
        <taxon>Magnoliopsida</taxon>
        <taxon>eudicotyledons</taxon>
        <taxon>Gunneridae</taxon>
        <taxon>Pentapetalae</taxon>
        <taxon>asterids</taxon>
        <taxon>lamiids</taxon>
        <taxon>Solanales</taxon>
        <taxon>Solanaceae</taxon>
        <taxon>Solanoideae</taxon>
        <taxon>Datureae</taxon>
        <taxon>Datura</taxon>
    </lineage>
</organism>
<evidence type="ECO:0000256" key="1">
    <source>
        <dbReference type="SAM" id="MobiDB-lite"/>
    </source>
</evidence>
<gene>
    <name evidence="2" type="ORF">HAX54_022411</name>
</gene>
<accession>A0ABS8RJW0</accession>
<feature type="region of interest" description="Disordered" evidence="1">
    <location>
        <begin position="1"/>
        <end position="29"/>
    </location>
</feature>
<dbReference type="EMBL" id="JACEIK010000027">
    <property type="protein sequence ID" value="MCD7447061.1"/>
    <property type="molecule type" value="Genomic_DNA"/>
</dbReference>
<dbReference type="Proteomes" id="UP000823775">
    <property type="component" value="Unassembled WGS sequence"/>
</dbReference>
<proteinExistence type="predicted"/>
<reference evidence="2 3" key="1">
    <citation type="journal article" date="2021" name="BMC Genomics">
        <title>Datura genome reveals duplications of psychoactive alkaloid biosynthetic genes and high mutation rate following tissue culture.</title>
        <authorList>
            <person name="Rajewski A."/>
            <person name="Carter-House D."/>
            <person name="Stajich J."/>
            <person name="Litt A."/>
        </authorList>
    </citation>
    <scope>NUCLEOTIDE SEQUENCE [LARGE SCALE GENOMIC DNA]</scope>
    <source>
        <strain evidence="2">AR-01</strain>
    </source>
</reference>
<keyword evidence="3" id="KW-1185">Reference proteome</keyword>
<sequence length="101" mass="11226">MQTRCTWATSHAPLRQEKAASRMSSHRKDRRLAHDIALGRGLLRACYSAGTRDAACQEKAASHMPSRRKDRRLAHDVELGRGLLCACCSAGTRATAHQAWR</sequence>
<evidence type="ECO:0000313" key="2">
    <source>
        <dbReference type="EMBL" id="MCD7447061.1"/>
    </source>
</evidence>
<evidence type="ECO:0000313" key="3">
    <source>
        <dbReference type="Proteomes" id="UP000823775"/>
    </source>
</evidence>
<comment type="caution">
    <text evidence="2">The sequence shown here is derived from an EMBL/GenBank/DDBJ whole genome shotgun (WGS) entry which is preliminary data.</text>
</comment>
<protein>
    <submittedName>
        <fullName evidence="2">Uncharacterized protein</fullName>
    </submittedName>
</protein>